<name>A0ABR1ZP93_9ROSI</name>
<keyword evidence="2" id="KW-1185">Reference proteome</keyword>
<dbReference type="EMBL" id="JBBPBM010001715">
    <property type="protein sequence ID" value="KAK8482476.1"/>
    <property type="molecule type" value="Genomic_DNA"/>
</dbReference>
<dbReference type="Proteomes" id="UP001472677">
    <property type="component" value="Unassembled WGS sequence"/>
</dbReference>
<sequence length="187" mass="20667">MGTLFSVSPVEKNNRSITIVCPKLLITRNESDLQWLIGSPFPPPLTIISTFRCIHFTSSGPDFLNESEEIRTLLLKGFDVIGALIVGKSDPQKTAARAIEAARNLRKVLSGRTNLENEEMIGAVADPDRGDIRFFLPEIDISASLELVNFVCYDDNPEKFLRESSCLLLCQLPIKLSVCFPANKPSG</sequence>
<evidence type="ECO:0000313" key="2">
    <source>
        <dbReference type="Proteomes" id="UP001472677"/>
    </source>
</evidence>
<organism evidence="1 2">
    <name type="scientific">Hibiscus sabdariffa</name>
    <name type="common">roselle</name>
    <dbReference type="NCBI Taxonomy" id="183260"/>
    <lineage>
        <taxon>Eukaryota</taxon>
        <taxon>Viridiplantae</taxon>
        <taxon>Streptophyta</taxon>
        <taxon>Embryophyta</taxon>
        <taxon>Tracheophyta</taxon>
        <taxon>Spermatophyta</taxon>
        <taxon>Magnoliopsida</taxon>
        <taxon>eudicotyledons</taxon>
        <taxon>Gunneridae</taxon>
        <taxon>Pentapetalae</taxon>
        <taxon>rosids</taxon>
        <taxon>malvids</taxon>
        <taxon>Malvales</taxon>
        <taxon>Malvaceae</taxon>
        <taxon>Malvoideae</taxon>
        <taxon>Hibiscus</taxon>
    </lineage>
</organism>
<reference evidence="1 2" key="1">
    <citation type="journal article" date="2024" name="G3 (Bethesda)">
        <title>Genome assembly of Hibiscus sabdariffa L. provides insights into metabolisms of medicinal natural products.</title>
        <authorList>
            <person name="Kim T."/>
        </authorList>
    </citation>
    <scope>NUCLEOTIDE SEQUENCE [LARGE SCALE GENOMIC DNA]</scope>
    <source>
        <strain evidence="1">TK-2024</strain>
        <tissue evidence="1">Old leaves</tissue>
    </source>
</reference>
<evidence type="ECO:0000313" key="1">
    <source>
        <dbReference type="EMBL" id="KAK8482476.1"/>
    </source>
</evidence>
<comment type="caution">
    <text evidence="1">The sequence shown here is derived from an EMBL/GenBank/DDBJ whole genome shotgun (WGS) entry which is preliminary data.</text>
</comment>
<protein>
    <submittedName>
        <fullName evidence="1">Uncharacterized protein</fullName>
    </submittedName>
</protein>
<gene>
    <name evidence="1" type="ORF">V6N12_002550</name>
</gene>
<proteinExistence type="predicted"/>
<accession>A0ABR1ZP93</accession>